<evidence type="ECO:0000256" key="5">
    <source>
        <dbReference type="ARBA" id="ARBA00022691"/>
    </source>
</evidence>
<dbReference type="FunFam" id="3.40.50.150:FF:000102">
    <property type="entry name" value="tRNA (guanine(37)-N1)-methyltransferase"/>
    <property type="match status" value="1"/>
</dbReference>
<evidence type="ECO:0000256" key="11">
    <source>
        <dbReference type="HAMAP-Rule" id="MF_03152"/>
    </source>
</evidence>
<feature type="compositionally biased region" description="Polar residues" evidence="12">
    <location>
        <begin position="482"/>
        <end position="493"/>
    </location>
</feature>
<evidence type="ECO:0000256" key="9">
    <source>
        <dbReference type="ARBA" id="ARBA00045951"/>
    </source>
</evidence>
<dbReference type="SUPFAM" id="SSF53335">
    <property type="entry name" value="S-adenosyl-L-methionine-dependent methyltransferases"/>
    <property type="match status" value="1"/>
</dbReference>
<organism evidence="14 15">
    <name type="scientific">Erpetoichthys calabaricus</name>
    <name type="common">Rope fish</name>
    <name type="synonym">Calamoichthys calabaricus</name>
    <dbReference type="NCBI Taxonomy" id="27687"/>
    <lineage>
        <taxon>Eukaryota</taxon>
        <taxon>Metazoa</taxon>
        <taxon>Chordata</taxon>
        <taxon>Craniata</taxon>
        <taxon>Vertebrata</taxon>
        <taxon>Euteleostomi</taxon>
        <taxon>Actinopterygii</taxon>
        <taxon>Polypteriformes</taxon>
        <taxon>Polypteridae</taxon>
        <taxon>Erpetoichthys</taxon>
    </lineage>
</organism>
<evidence type="ECO:0000256" key="1">
    <source>
        <dbReference type="ARBA" id="ARBA00009775"/>
    </source>
</evidence>
<dbReference type="Pfam" id="PF25133">
    <property type="entry name" value="TYW2_N_2"/>
    <property type="match status" value="1"/>
</dbReference>
<evidence type="ECO:0000256" key="2">
    <source>
        <dbReference type="ARBA" id="ARBA00022490"/>
    </source>
</evidence>
<dbReference type="CDD" id="cd02440">
    <property type="entry name" value="AdoMet_MTases"/>
    <property type="match status" value="1"/>
</dbReference>
<evidence type="ECO:0000259" key="13">
    <source>
        <dbReference type="PROSITE" id="PS51684"/>
    </source>
</evidence>
<feature type="binding site" evidence="11">
    <location>
        <position position="277"/>
    </location>
    <ligand>
        <name>S-adenosyl-L-methionine</name>
        <dbReference type="ChEBI" id="CHEBI:59789"/>
    </ligand>
</feature>
<reference evidence="14" key="1">
    <citation type="submission" date="2021-06" db="EMBL/GenBank/DDBJ databases">
        <authorList>
            <consortium name="Wellcome Sanger Institute Data Sharing"/>
        </authorList>
    </citation>
    <scope>NUCLEOTIDE SEQUENCE [LARGE SCALE GENOMIC DNA]</scope>
</reference>
<feature type="binding site" evidence="11">
    <location>
        <position position="375"/>
    </location>
    <ligand>
        <name>S-adenosyl-L-methionine</name>
        <dbReference type="ChEBI" id="CHEBI:59789"/>
    </ligand>
</feature>
<dbReference type="Gene3D" id="3.30.300.110">
    <property type="entry name" value="Met-10+ protein-like domains"/>
    <property type="match status" value="1"/>
</dbReference>
<feature type="domain" description="SAM-dependent methyltransferase TRM5/TYW2-type" evidence="13">
    <location>
        <begin position="188"/>
        <end position="458"/>
    </location>
</feature>
<dbReference type="GO" id="GO:0070901">
    <property type="term" value="P:mitochondrial tRNA methylation"/>
    <property type="evidence" value="ECO:0007669"/>
    <property type="project" value="TreeGrafter"/>
</dbReference>
<name>A0A8C4SZ77_ERPCA</name>
<sequence>MWRFCSSVKTNQGTVNTLLLSFTTNLLANPAIRKLSSVLTRNRFAGMLPTADAKYENVDLYAPPAFVRGMTKLNREAFKKSVSVPALRVKKEIINKLMKSLKSVALQRPGVKRVVEDPNDENHKLVLLDPYKISTGVSFGEPEKNVLKEHNVSAEIHKYNLEMTYENFKCEEILRAVLPEGQDVTSGFSRVGHIAHMNLREHQLPYKHLIGDVIIDKNPGVTSVVNKTNTIDSTYRNFQMEVLAGLEDMVAKVRENNVTYEFDFSKVYWNPRLSTEHERIVQLLKSGDLVFDVFAGVGPFAIPAAKKKCIVFANDLNPESHKWLQHNCKLNKVDQRVNLFNLDGRDFITNIVKGQLTKLLNTGTEQNCGIHIIMNLPALAVQFLDAFKNLLEEPDTSQAVLPHIHCYSFSKQDDPAEDVMKQAEDVLNCELRRHCSVHLVRNVAPNKEMVCITFQIPGEVIFQKQKASKDVLEEPKSKRLKTSNTVSEDQGVS</sequence>
<evidence type="ECO:0000256" key="4">
    <source>
        <dbReference type="ARBA" id="ARBA00022679"/>
    </source>
</evidence>
<dbReference type="PANTHER" id="PTHR23245">
    <property type="entry name" value="TRNA METHYLTRANSFERASE"/>
    <property type="match status" value="1"/>
</dbReference>
<evidence type="ECO:0000313" key="15">
    <source>
        <dbReference type="Proteomes" id="UP000694620"/>
    </source>
</evidence>
<evidence type="ECO:0000256" key="8">
    <source>
        <dbReference type="ARBA" id="ARBA00023242"/>
    </source>
</evidence>
<dbReference type="FunFam" id="3.30.300.110:FF:000001">
    <property type="entry name" value="tRNA (guanine(37)-N1)-methyltransferase"/>
    <property type="match status" value="1"/>
</dbReference>
<dbReference type="InterPro" id="IPR056743">
    <property type="entry name" value="TRM5-TYW2-like_MTfase"/>
</dbReference>
<evidence type="ECO:0000256" key="3">
    <source>
        <dbReference type="ARBA" id="ARBA00022603"/>
    </source>
</evidence>
<dbReference type="OrthoDB" id="408788at2759"/>
<dbReference type="GO" id="GO:0052906">
    <property type="term" value="F:tRNA (guanine(37)-N1)-methyltransferase activity"/>
    <property type="evidence" value="ECO:0007669"/>
    <property type="project" value="UniProtKB-UniRule"/>
</dbReference>
<comment type="similarity">
    <text evidence="11">Belongs to the TRM5 / TYW2 family.</text>
</comment>
<comment type="function">
    <text evidence="11">Specifically methylates the N1 position of guanosine-37 in various cytoplasmic and mitochondrial tRNAs. Methylation is not dependent on the nature of the nucleoside 5' of the target nucleoside. This is the first step in the biosynthesis of wybutosine (yW), a modified base adjacent to the anticodon of tRNAs and required for accurate decoding.</text>
</comment>
<accession>A0A8C4SZ77</accession>
<dbReference type="RefSeq" id="XP_028677905.1">
    <property type="nucleotide sequence ID" value="XM_028822072.2"/>
</dbReference>
<keyword evidence="2 11" id="KW-0963">Cytoplasm</keyword>
<comment type="function">
    <text evidence="9">Involved in mitochondrial tRNA methylation. Specifically methylates the N1 position of guanosine-37 in various tRNAs. Methylation is not dependent on the nature of the nucleoside 5' of the target nucleoside. This is the first step in the biosynthesis of wybutosine (yW), a modified base adjacent to the anticodon of tRNAs and required for accurate decoding.</text>
</comment>
<dbReference type="AlphaFoldDB" id="A0A8C4SZ77"/>
<dbReference type="Ensembl" id="ENSECRT00000024308.1">
    <property type="protein sequence ID" value="ENSECRP00000023786.1"/>
    <property type="gene ID" value="ENSECRG00000016098.1"/>
</dbReference>
<comment type="similarity">
    <text evidence="1">Belongs to the class I-like SAM-binding methyltransferase superfamily. TRM5/TYW2 family.</text>
</comment>
<keyword evidence="4 11" id="KW-0808">Transferase</keyword>
<comment type="catalytic activity">
    <reaction evidence="10 11">
        <text>guanosine(37) in tRNA + S-adenosyl-L-methionine = N(1)-methylguanosine(37) in tRNA + S-adenosyl-L-homocysteine + H(+)</text>
        <dbReference type="Rhea" id="RHEA:36899"/>
        <dbReference type="Rhea" id="RHEA-COMP:10145"/>
        <dbReference type="Rhea" id="RHEA-COMP:10147"/>
        <dbReference type="ChEBI" id="CHEBI:15378"/>
        <dbReference type="ChEBI" id="CHEBI:57856"/>
        <dbReference type="ChEBI" id="CHEBI:59789"/>
        <dbReference type="ChEBI" id="CHEBI:73542"/>
        <dbReference type="ChEBI" id="CHEBI:74269"/>
        <dbReference type="EC" id="2.1.1.228"/>
    </reaction>
</comment>
<dbReference type="GO" id="GO:0002939">
    <property type="term" value="P:tRNA N1-guanine methylation"/>
    <property type="evidence" value="ECO:0007669"/>
    <property type="project" value="TreeGrafter"/>
</dbReference>
<dbReference type="PANTHER" id="PTHR23245:SF36">
    <property type="entry name" value="TRNA (GUANINE(37)-N1)-METHYLTRANSFERASE"/>
    <property type="match status" value="1"/>
</dbReference>
<dbReference type="HAMAP" id="MF_03152">
    <property type="entry name" value="TRM5"/>
    <property type="match status" value="1"/>
</dbReference>
<keyword evidence="15" id="KW-1185">Reference proteome</keyword>
<dbReference type="CTD" id="57570"/>
<protein>
    <recommendedName>
        <fullName evidence="11">tRNA (guanine(37)-N1)-methyltransferase</fullName>
        <ecNumber evidence="11">2.1.1.228</ecNumber>
    </recommendedName>
    <alternativeName>
        <fullName evidence="11">M1G-methyltransferase</fullName>
    </alternativeName>
    <alternativeName>
        <fullName evidence="11">tRNA [GM37] methyltransferase</fullName>
    </alternativeName>
    <alternativeName>
        <fullName evidence="11">tRNA methyltransferase 5 homolog</fullName>
    </alternativeName>
</protein>
<dbReference type="Gene3D" id="3.40.50.150">
    <property type="entry name" value="Vaccinia Virus protein VP39"/>
    <property type="match status" value="1"/>
</dbReference>
<keyword evidence="5 11" id="KW-0949">S-adenosyl-L-methionine</keyword>
<dbReference type="InterPro" id="IPR030382">
    <property type="entry name" value="MeTrfase_TRM5/TYW2"/>
</dbReference>
<dbReference type="GeneID" id="114667011"/>
<evidence type="ECO:0000313" key="14">
    <source>
        <dbReference type="Ensembl" id="ENSECRP00000023786.1"/>
    </source>
</evidence>
<dbReference type="PROSITE" id="PS51684">
    <property type="entry name" value="SAM_MT_TRM5_TYW2"/>
    <property type="match status" value="1"/>
</dbReference>
<evidence type="ECO:0000256" key="10">
    <source>
        <dbReference type="ARBA" id="ARBA00047783"/>
    </source>
</evidence>
<dbReference type="Proteomes" id="UP000694620">
    <property type="component" value="Chromosome 16"/>
</dbReference>
<evidence type="ECO:0000256" key="7">
    <source>
        <dbReference type="ARBA" id="ARBA00023128"/>
    </source>
</evidence>
<keyword evidence="7 11" id="KW-0496">Mitochondrion</keyword>
<dbReference type="EC" id="2.1.1.228" evidence="11"/>
<keyword evidence="6 11" id="KW-0819">tRNA processing</keyword>
<keyword evidence="8 11" id="KW-0539">Nucleus</keyword>
<feature type="region of interest" description="Disordered" evidence="12">
    <location>
        <begin position="469"/>
        <end position="493"/>
    </location>
</feature>
<dbReference type="InterPro" id="IPR029063">
    <property type="entry name" value="SAM-dependent_MTases_sf"/>
</dbReference>
<gene>
    <name evidence="11 14" type="primary">TRMT5</name>
    <name evidence="11" type="synonym">TRM5</name>
    <name evidence="14" type="synonym">trmt5</name>
</gene>
<evidence type="ECO:0000256" key="6">
    <source>
        <dbReference type="ARBA" id="ARBA00022694"/>
    </source>
</evidence>
<dbReference type="Pfam" id="PF02475">
    <property type="entry name" value="TRM5-TYW2_MTfase"/>
    <property type="match status" value="1"/>
</dbReference>
<feature type="binding site" evidence="11">
    <location>
        <begin position="315"/>
        <end position="316"/>
    </location>
    <ligand>
        <name>S-adenosyl-L-methionine</name>
        <dbReference type="ChEBI" id="CHEBI:59789"/>
    </ligand>
</feature>
<dbReference type="InterPro" id="IPR056744">
    <property type="entry name" value="TRM5/TYW2-like_N"/>
</dbReference>
<evidence type="ECO:0000256" key="12">
    <source>
        <dbReference type="SAM" id="MobiDB-lite"/>
    </source>
</evidence>
<keyword evidence="3 11" id="KW-0489">Methyltransferase</keyword>
<dbReference type="GO" id="GO:0005634">
    <property type="term" value="C:nucleus"/>
    <property type="evidence" value="ECO:0007669"/>
    <property type="project" value="UniProtKB-SubCell"/>
</dbReference>
<reference evidence="14" key="3">
    <citation type="submission" date="2025-09" db="UniProtKB">
        <authorList>
            <consortium name="Ensembl"/>
        </authorList>
    </citation>
    <scope>IDENTIFICATION</scope>
</reference>
<feature type="binding site" evidence="11">
    <location>
        <begin position="343"/>
        <end position="344"/>
    </location>
    <ligand>
        <name>S-adenosyl-L-methionine</name>
        <dbReference type="ChEBI" id="CHEBI:59789"/>
    </ligand>
</feature>
<comment type="subunit">
    <text evidence="11">Monomer.</text>
</comment>
<proteinExistence type="inferred from homology"/>
<dbReference type="GO" id="GO:0005759">
    <property type="term" value="C:mitochondrial matrix"/>
    <property type="evidence" value="ECO:0007669"/>
    <property type="project" value="UniProtKB-SubCell"/>
</dbReference>
<dbReference type="InterPro" id="IPR025792">
    <property type="entry name" value="tRNA_Gua_MeTrfase_euk"/>
</dbReference>
<dbReference type="GeneTree" id="ENSGT00940000153304"/>
<comment type="subcellular location">
    <subcellularLocation>
        <location evidence="11">Mitochondrion matrix</location>
    </subcellularLocation>
    <subcellularLocation>
        <location evidence="11">Nucleus</location>
    </subcellularLocation>
    <subcellularLocation>
        <location evidence="11">Cytoplasm</location>
    </subcellularLocation>
    <text evidence="11">Predominantly in the mitochondria and in the nucleus.</text>
</comment>
<reference evidence="14" key="2">
    <citation type="submission" date="2025-08" db="UniProtKB">
        <authorList>
            <consortium name="Ensembl"/>
        </authorList>
    </citation>
    <scope>IDENTIFICATION</scope>
</reference>